<protein>
    <submittedName>
        <fullName evidence="2">Peptidase M23</fullName>
    </submittedName>
</protein>
<dbReference type="Proteomes" id="UP000297549">
    <property type="component" value="Unassembled WGS sequence"/>
</dbReference>
<dbReference type="GO" id="GO:0004222">
    <property type="term" value="F:metalloendopeptidase activity"/>
    <property type="evidence" value="ECO:0007669"/>
    <property type="project" value="TreeGrafter"/>
</dbReference>
<dbReference type="InterPro" id="IPR016047">
    <property type="entry name" value="M23ase_b-sheet_dom"/>
</dbReference>
<keyword evidence="3" id="KW-1185">Reference proteome</keyword>
<evidence type="ECO:0000313" key="3">
    <source>
        <dbReference type="Proteomes" id="UP000297549"/>
    </source>
</evidence>
<dbReference type="CDD" id="cd12797">
    <property type="entry name" value="M23_peptidase"/>
    <property type="match status" value="1"/>
</dbReference>
<dbReference type="AlphaFoldDB" id="A0A4Z0Q1I5"/>
<dbReference type="EMBL" id="SRLC01000001">
    <property type="protein sequence ID" value="TGE23847.1"/>
    <property type="molecule type" value="Genomic_DNA"/>
</dbReference>
<sequence>MSGSDLSALLERHQHEFGPVLPVDLNAPEVARLDFTAANPILATADLRDTAAFEVLVARLLEAQNALIGVGGYLEDRVIYRRSPGQFGDPAQQARSLHLGVDVWLRAGTPVLAPLAATVHSVADNDHFGDYGPTVILQHELEDTTFYTLYGHLGRAEVALLRPGMLLEKGEKFAEVGPHPENGDWPPHLHFQIIANMLGREGDFPGVAAPAEREQWAKLCPDPNLILQSQVLAAAG</sequence>
<dbReference type="RefSeq" id="WP_135460836.1">
    <property type="nucleotide sequence ID" value="NZ_SRLC01000001.1"/>
</dbReference>
<evidence type="ECO:0000259" key="1">
    <source>
        <dbReference type="Pfam" id="PF01551"/>
    </source>
</evidence>
<dbReference type="SUPFAM" id="SSF51261">
    <property type="entry name" value="Duplicated hybrid motif"/>
    <property type="match status" value="1"/>
</dbReference>
<reference evidence="2 3" key="1">
    <citation type="submission" date="2019-04" db="EMBL/GenBank/DDBJ databases">
        <authorList>
            <person name="Feng G."/>
            <person name="Zhang J."/>
            <person name="Zhu H."/>
        </authorList>
    </citation>
    <scope>NUCLEOTIDE SEQUENCE [LARGE SCALE GENOMIC DNA]</scope>
    <source>
        <strain evidence="2 3">JCM 31653</strain>
    </source>
</reference>
<evidence type="ECO:0000313" key="2">
    <source>
        <dbReference type="EMBL" id="TGE23847.1"/>
    </source>
</evidence>
<dbReference type="PANTHER" id="PTHR21666">
    <property type="entry name" value="PEPTIDASE-RELATED"/>
    <property type="match status" value="1"/>
</dbReference>
<dbReference type="OrthoDB" id="9801052at2"/>
<proteinExistence type="predicted"/>
<gene>
    <name evidence="2" type="ORF">E5K00_01120</name>
</gene>
<dbReference type="Gene3D" id="2.70.70.10">
    <property type="entry name" value="Glucose Permease (Domain IIA)"/>
    <property type="match status" value="1"/>
</dbReference>
<dbReference type="InterPro" id="IPR050570">
    <property type="entry name" value="Cell_wall_metabolism_enzyme"/>
</dbReference>
<comment type="caution">
    <text evidence="2">The sequence shown here is derived from an EMBL/GenBank/DDBJ whole genome shotgun (WGS) entry which is preliminary data.</text>
</comment>
<accession>A0A4Z0Q1I5</accession>
<organism evidence="2 3">
    <name type="scientific">Hymenobacter aquaticus</name>
    <dbReference type="NCBI Taxonomy" id="1867101"/>
    <lineage>
        <taxon>Bacteria</taxon>
        <taxon>Pseudomonadati</taxon>
        <taxon>Bacteroidota</taxon>
        <taxon>Cytophagia</taxon>
        <taxon>Cytophagales</taxon>
        <taxon>Hymenobacteraceae</taxon>
        <taxon>Hymenobacter</taxon>
    </lineage>
</organism>
<name>A0A4Z0Q1I5_9BACT</name>
<feature type="domain" description="M23ase beta-sheet core" evidence="1">
    <location>
        <begin position="97"/>
        <end position="195"/>
    </location>
</feature>
<dbReference type="PANTHER" id="PTHR21666:SF270">
    <property type="entry name" value="MUREIN HYDROLASE ACTIVATOR ENVC"/>
    <property type="match status" value="1"/>
</dbReference>
<dbReference type="Pfam" id="PF01551">
    <property type="entry name" value="Peptidase_M23"/>
    <property type="match status" value="1"/>
</dbReference>
<dbReference type="InterPro" id="IPR011055">
    <property type="entry name" value="Dup_hybrid_motif"/>
</dbReference>